<dbReference type="Pfam" id="PF16499">
    <property type="entry name" value="Melibiase_2"/>
    <property type="match status" value="1"/>
</dbReference>
<dbReference type="Gene3D" id="3.20.20.70">
    <property type="entry name" value="Aldolase class I"/>
    <property type="match status" value="1"/>
</dbReference>
<evidence type="ECO:0000313" key="9">
    <source>
        <dbReference type="Proteomes" id="UP000198356"/>
    </source>
</evidence>
<proteinExistence type="inferred from homology"/>
<dbReference type="RefSeq" id="WP_245818150.1">
    <property type="nucleotide sequence ID" value="NZ_FZOU01000014.1"/>
</dbReference>
<accession>A0A239MJC0</accession>
<protein>
    <recommendedName>
        <fullName evidence="5">Alpha-galactosidase</fullName>
        <ecNumber evidence="5">3.2.1.22</ecNumber>
    </recommendedName>
    <alternativeName>
        <fullName evidence="5">Melibiase</fullName>
    </alternativeName>
</protein>
<dbReference type="AlphaFoldDB" id="A0A239MJC0"/>
<dbReference type="InterPro" id="IPR002241">
    <property type="entry name" value="Glyco_hydro_27"/>
</dbReference>
<keyword evidence="3 5" id="KW-0378">Hydrolase</keyword>
<organism evidence="8 9">
    <name type="scientific">Granulicella rosea</name>
    <dbReference type="NCBI Taxonomy" id="474952"/>
    <lineage>
        <taxon>Bacteria</taxon>
        <taxon>Pseudomonadati</taxon>
        <taxon>Acidobacteriota</taxon>
        <taxon>Terriglobia</taxon>
        <taxon>Terriglobales</taxon>
        <taxon>Acidobacteriaceae</taxon>
        <taxon>Granulicella</taxon>
    </lineage>
</organism>
<comment type="catalytic activity">
    <reaction evidence="5">
        <text>Hydrolysis of terminal, non-reducing alpha-D-galactose residues in alpha-D-galactosides, including galactose oligosaccharides, galactomannans and galactolipids.</text>
        <dbReference type="EC" id="3.2.1.22"/>
    </reaction>
</comment>
<dbReference type="Proteomes" id="UP000198356">
    <property type="component" value="Unassembled WGS sequence"/>
</dbReference>
<dbReference type="InterPro" id="IPR017853">
    <property type="entry name" value="GH"/>
</dbReference>
<gene>
    <name evidence="8" type="ORF">SAMN05421770_11423</name>
</gene>
<evidence type="ECO:0000313" key="8">
    <source>
        <dbReference type="EMBL" id="SNT42745.1"/>
    </source>
</evidence>
<evidence type="ECO:0000256" key="4">
    <source>
        <dbReference type="ARBA" id="ARBA00023295"/>
    </source>
</evidence>
<dbReference type="InterPro" id="IPR041233">
    <property type="entry name" value="Melibiase_C"/>
</dbReference>
<dbReference type="InterPro" id="IPR013780">
    <property type="entry name" value="Glyco_hydro_b"/>
</dbReference>
<dbReference type="PANTHER" id="PTHR11452:SF75">
    <property type="entry name" value="ALPHA-GALACTOSIDASE MEL1"/>
    <property type="match status" value="1"/>
</dbReference>
<dbReference type="Pfam" id="PF17801">
    <property type="entry name" value="Melibiase_C"/>
    <property type="match status" value="1"/>
</dbReference>
<dbReference type="PROSITE" id="PS00512">
    <property type="entry name" value="ALPHA_GALACTOSIDASE"/>
    <property type="match status" value="1"/>
</dbReference>
<dbReference type="Gene3D" id="2.60.40.1180">
    <property type="entry name" value="Golgi alpha-mannosidase II"/>
    <property type="match status" value="1"/>
</dbReference>
<feature type="signal peptide" evidence="6">
    <location>
        <begin position="1"/>
        <end position="26"/>
    </location>
</feature>
<evidence type="ECO:0000256" key="1">
    <source>
        <dbReference type="ARBA" id="ARBA00009743"/>
    </source>
</evidence>
<dbReference type="EMBL" id="FZOU01000014">
    <property type="protein sequence ID" value="SNT42745.1"/>
    <property type="molecule type" value="Genomic_DNA"/>
</dbReference>
<dbReference type="CDD" id="cd14792">
    <property type="entry name" value="GH27"/>
    <property type="match status" value="1"/>
</dbReference>
<feature type="domain" description="Alpha galactosidase C-terminal" evidence="7">
    <location>
        <begin position="422"/>
        <end position="496"/>
    </location>
</feature>
<evidence type="ECO:0000256" key="3">
    <source>
        <dbReference type="ARBA" id="ARBA00022801"/>
    </source>
</evidence>
<dbReference type="PRINTS" id="PR00740">
    <property type="entry name" value="GLHYDRLASE27"/>
</dbReference>
<keyword evidence="5" id="KW-1015">Disulfide bond</keyword>
<name>A0A239MJC0_9BACT</name>
<dbReference type="GO" id="GO:0004557">
    <property type="term" value="F:alpha-galactosidase activity"/>
    <property type="evidence" value="ECO:0007669"/>
    <property type="project" value="UniProtKB-EC"/>
</dbReference>
<dbReference type="InterPro" id="IPR013785">
    <property type="entry name" value="Aldolase_TIM"/>
</dbReference>
<comment type="similarity">
    <text evidence="1 5">Belongs to the glycosyl hydrolase 27 family.</text>
</comment>
<keyword evidence="2 6" id="KW-0732">Signal</keyword>
<dbReference type="PANTHER" id="PTHR11452">
    <property type="entry name" value="ALPHA-GALACTOSIDASE/ALPHA-N-ACETYLGALACTOSAMINIDASE"/>
    <property type="match status" value="1"/>
</dbReference>
<sequence length="501" mass="55012">MAVRLISRLTFPALLIAASFAMPVMGQNIAGKWVGNQRVLDNGEPVRVFLDLHQTGADVSGTVTTIGHIYEVKGVLKGTHFELFSSPKDAKPKIAGDVAGSELQLTRDDSHFVATLAKAGDEYPPYDHIAPPALHDVPANALARTPPMGWNSWNLFQSRIDDKTVREIADAMVTSGMRDAGYVYVNIDDTWEGVRDAQGNLGSNKKFPDMKALADYVHSKGLKFGVYSSPGPRTCAEYPGSYGHEEQDAKTFAAWGVDYLKYDWCGARFIYTHDDLQAIYQKMGDALLKSGRPIVYSLCEYGSGNVERWGAKVGGNLWRTTGDISDTWTSMISNIEKQVPTAPYAGPGHWNDPDMLEIGNGHMTDEEYRTHMSLWALTAAPLLAGNDIRTMTPAIKEILMNREVLAVDQDALGKQATPVKHGDLETWVKPLADRSVAVGVVNLGKTEATVAIKAEDLDPDVHVKSARDLWRHTDVVFRDGVYTTSVPAHGVLMLRVTLKDK</sequence>
<dbReference type="SUPFAM" id="SSF51011">
    <property type="entry name" value="Glycosyl hydrolase domain"/>
    <property type="match status" value="1"/>
</dbReference>
<evidence type="ECO:0000256" key="5">
    <source>
        <dbReference type="RuleBase" id="RU361168"/>
    </source>
</evidence>
<evidence type="ECO:0000259" key="7">
    <source>
        <dbReference type="Pfam" id="PF17801"/>
    </source>
</evidence>
<dbReference type="EC" id="3.2.1.22" evidence="5"/>
<evidence type="ECO:0000256" key="6">
    <source>
        <dbReference type="SAM" id="SignalP"/>
    </source>
</evidence>
<dbReference type="SUPFAM" id="SSF51445">
    <property type="entry name" value="(Trans)glycosidases"/>
    <property type="match status" value="1"/>
</dbReference>
<dbReference type="FunFam" id="3.20.20.70:FF:000197">
    <property type="entry name" value="Alpha-galactosidase"/>
    <property type="match status" value="1"/>
</dbReference>
<keyword evidence="4 5" id="KW-0326">Glycosidase</keyword>
<feature type="chain" id="PRO_5012467087" description="Alpha-galactosidase" evidence="6">
    <location>
        <begin position="27"/>
        <end position="501"/>
    </location>
</feature>
<evidence type="ECO:0000256" key="2">
    <source>
        <dbReference type="ARBA" id="ARBA00022729"/>
    </source>
</evidence>
<dbReference type="GO" id="GO:0005975">
    <property type="term" value="P:carbohydrate metabolic process"/>
    <property type="evidence" value="ECO:0007669"/>
    <property type="project" value="InterPro"/>
</dbReference>
<reference evidence="8 9" key="1">
    <citation type="submission" date="2017-06" db="EMBL/GenBank/DDBJ databases">
        <authorList>
            <person name="Kim H.J."/>
            <person name="Triplett B.A."/>
        </authorList>
    </citation>
    <scope>NUCLEOTIDE SEQUENCE [LARGE SCALE GENOMIC DNA]</scope>
    <source>
        <strain evidence="8 9">DSM 18704</strain>
    </source>
</reference>
<keyword evidence="9" id="KW-1185">Reference proteome</keyword>
<dbReference type="InterPro" id="IPR000111">
    <property type="entry name" value="Glyco_hydro_27/36_CS"/>
</dbReference>